<dbReference type="EMBL" id="CADEBC010000088">
    <property type="protein sequence ID" value="CAB3222476.1"/>
    <property type="molecule type" value="Genomic_DNA"/>
</dbReference>
<name>A0A8S0YSY3_ARCPL</name>
<reference evidence="3 4" key="1">
    <citation type="submission" date="2020-04" db="EMBL/GenBank/DDBJ databases">
        <authorList>
            <person name="Wallbank WR R."/>
            <person name="Pardo Diaz C."/>
            <person name="Kozak K."/>
            <person name="Martin S."/>
            <person name="Jiggins C."/>
            <person name="Moest M."/>
            <person name="Warren A I."/>
            <person name="Byers J.R.P. K."/>
            <person name="Montejo-Kovacevich G."/>
            <person name="Yen C E."/>
        </authorList>
    </citation>
    <scope>NUCLEOTIDE SEQUENCE [LARGE SCALE GENOMIC DNA]</scope>
</reference>
<gene>
    <name evidence="1" type="ORF">APLA_LOCUS1095</name>
    <name evidence="2" type="ORF">APLA_LOCUS5559</name>
</gene>
<protein>
    <recommendedName>
        <fullName evidence="5">C2H2-type domain-containing protein</fullName>
    </recommendedName>
</protein>
<evidence type="ECO:0000313" key="3">
    <source>
        <dbReference type="Proteomes" id="UP000494106"/>
    </source>
</evidence>
<evidence type="ECO:0000313" key="1">
    <source>
        <dbReference type="EMBL" id="CAB3222476.1"/>
    </source>
</evidence>
<evidence type="ECO:0000313" key="2">
    <source>
        <dbReference type="EMBL" id="CAB3232206.1"/>
    </source>
</evidence>
<keyword evidence="3" id="KW-1185">Reference proteome</keyword>
<organism evidence="1 3">
    <name type="scientific">Arctia plantaginis</name>
    <name type="common">Wood tiger moth</name>
    <name type="synonym">Phalaena plantaginis</name>
    <dbReference type="NCBI Taxonomy" id="874455"/>
    <lineage>
        <taxon>Eukaryota</taxon>
        <taxon>Metazoa</taxon>
        <taxon>Ecdysozoa</taxon>
        <taxon>Arthropoda</taxon>
        <taxon>Hexapoda</taxon>
        <taxon>Insecta</taxon>
        <taxon>Pterygota</taxon>
        <taxon>Neoptera</taxon>
        <taxon>Endopterygota</taxon>
        <taxon>Lepidoptera</taxon>
        <taxon>Glossata</taxon>
        <taxon>Ditrysia</taxon>
        <taxon>Noctuoidea</taxon>
        <taxon>Erebidae</taxon>
        <taxon>Arctiinae</taxon>
        <taxon>Arctia</taxon>
    </lineage>
</organism>
<dbReference type="Proteomes" id="UP000494106">
    <property type="component" value="Unassembled WGS sequence"/>
</dbReference>
<sequence length="422" mass="50317">MDGDTSDHVELIESKDDNDSENRPIMLLLKYLVRNKQVTTLTNTHECIIEMLKLEFDIDISNCHKVELDIYVKIIKRYLKVWPQWKELEHISSKLSNVKDFDALAKVLNLKYKNLKEYLGVILETAKPLTKRAVEHVKEMENKDKNIDSSEVVMEVHCTRMQLNKLFFRKPRADLQDLIFNINPIIPSSFCRTTLTFESILNFWWTRIYIELPNLSYCRELIYNYKHTLVNKVRADKPPAEILDTRVYNKAKEVKELPKQLITEYLDKIYFLSKDKNVIKLLKILFQVLKTDLKYLPDTVKIPSSYRKHANKYNYVRYLYVENKESDDTKYDLQLEEILTPSHQIVIGKFYTYLKKVPPIQDWLKIECMMCKVKFFGSTTMMSLLEAHFSEYHQHEPDWQCPHCERTFNIAFLSNNRWCHEC</sequence>
<dbReference type="EMBL" id="CADEBD010000289">
    <property type="protein sequence ID" value="CAB3232206.1"/>
    <property type="molecule type" value="Genomic_DNA"/>
</dbReference>
<dbReference type="OrthoDB" id="7268531at2759"/>
<proteinExistence type="predicted"/>
<evidence type="ECO:0008006" key="5">
    <source>
        <dbReference type="Google" id="ProtNLM"/>
    </source>
</evidence>
<dbReference type="AlphaFoldDB" id="A0A8S0YSY3"/>
<dbReference type="Proteomes" id="UP000494256">
    <property type="component" value="Unassembled WGS sequence"/>
</dbReference>
<evidence type="ECO:0000313" key="4">
    <source>
        <dbReference type="Proteomes" id="UP000494256"/>
    </source>
</evidence>
<accession>A0A8S0YSY3</accession>
<comment type="caution">
    <text evidence="1">The sequence shown here is derived from an EMBL/GenBank/DDBJ whole genome shotgun (WGS) entry which is preliminary data.</text>
</comment>